<dbReference type="InterPro" id="IPR046454">
    <property type="entry name" value="GpA_endonuclease"/>
</dbReference>
<organism evidence="2 3">
    <name type="scientific">Salmonella enterica I</name>
    <dbReference type="NCBI Taxonomy" id="59201"/>
    <lineage>
        <taxon>Bacteria</taxon>
        <taxon>Pseudomonadati</taxon>
        <taxon>Pseudomonadota</taxon>
        <taxon>Gammaproteobacteria</taxon>
        <taxon>Enterobacterales</taxon>
        <taxon>Enterobacteriaceae</taxon>
        <taxon>Salmonella</taxon>
    </lineage>
</organism>
<dbReference type="Proteomes" id="UP000255534">
    <property type="component" value="Unassembled WGS sequence"/>
</dbReference>
<protein>
    <submittedName>
        <fullName evidence="2">Phage terminase large subunit</fullName>
    </submittedName>
</protein>
<feature type="domain" description="Terminase large subunit GpA endonuclease" evidence="1">
    <location>
        <begin position="4"/>
        <end position="41"/>
    </location>
</feature>
<sequence length="97" mass="10814">MKERSADGKWKKPGRGNNEALDLMCYAHALAILRGYERINWEKPPGWARLPEKTPQKPRSLLRFASRSNTKGGEKAVKARKKKILPAWGGGSGGGWL</sequence>
<accession>A0A379UMK4</accession>
<reference evidence="2 3" key="1">
    <citation type="submission" date="2018-06" db="EMBL/GenBank/DDBJ databases">
        <authorList>
            <consortium name="Pathogen Informatics"/>
            <person name="Doyle S."/>
        </authorList>
    </citation>
    <scope>NUCLEOTIDE SEQUENCE [LARGE SCALE GENOMIC DNA]</scope>
    <source>
        <strain evidence="2 3">NCTC5798</strain>
    </source>
</reference>
<evidence type="ECO:0000259" key="1">
    <source>
        <dbReference type="Pfam" id="PF20454"/>
    </source>
</evidence>
<gene>
    <name evidence="2" type="ORF">NCTC5798_00591</name>
</gene>
<dbReference type="Pfam" id="PF20454">
    <property type="entry name" value="GpA_nuclease"/>
    <property type="match status" value="1"/>
</dbReference>
<dbReference type="EMBL" id="UGXK01000001">
    <property type="protein sequence ID" value="SUG69519.1"/>
    <property type="molecule type" value="Genomic_DNA"/>
</dbReference>
<name>A0A379UMK4_SALET</name>
<dbReference type="GO" id="GO:0004519">
    <property type="term" value="F:endonuclease activity"/>
    <property type="evidence" value="ECO:0007669"/>
    <property type="project" value="InterPro"/>
</dbReference>
<proteinExistence type="predicted"/>
<evidence type="ECO:0000313" key="3">
    <source>
        <dbReference type="Proteomes" id="UP000255534"/>
    </source>
</evidence>
<evidence type="ECO:0000313" key="2">
    <source>
        <dbReference type="EMBL" id="SUG69519.1"/>
    </source>
</evidence>
<dbReference type="AlphaFoldDB" id="A0A379UMK4"/>